<dbReference type="PANTHER" id="PTHR38038">
    <property type="entry name" value="PENICILLIN-BINDING PROTEIN ACTIVATOR LPOA"/>
    <property type="match status" value="1"/>
</dbReference>
<accession>A0A3M2HWV1</accession>
<dbReference type="InterPro" id="IPR007443">
    <property type="entry name" value="LpoA"/>
</dbReference>
<feature type="signal peptide" evidence="2">
    <location>
        <begin position="1"/>
        <end position="18"/>
    </location>
</feature>
<organism evidence="3 4">
    <name type="scientific">Solilutibacter pythonis</name>
    <dbReference type="NCBI Taxonomy" id="2483112"/>
    <lineage>
        <taxon>Bacteria</taxon>
        <taxon>Pseudomonadati</taxon>
        <taxon>Pseudomonadota</taxon>
        <taxon>Gammaproteobacteria</taxon>
        <taxon>Lysobacterales</taxon>
        <taxon>Lysobacteraceae</taxon>
        <taxon>Solilutibacter</taxon>
    </lineage>
</organism>
<keyword evidence="1" id="KW-0472">Membrane</keyword>
<keyword evidence="4" id="KW-1185">Reference proteome</keyword>
<dbReference type="GO" id="GO:0031241">
    <property type="term" value="C:periplasmic side of cell outer membrane"/>
    <property type="evidence" value="ECO:0007669"/>
    <property type="project" value="TreeGrafter"/>
</dbReference>
<dbReference type="InterPro" id="IPR028082">
    <property type="entry name" value="Peripla_BP_I"/>
</dbReference>
<dbReference type="GO" id="GO:0009252">
    <property type="term" value="P:peptidoglycan biosynthetic process"/>
    <property type="evidence" value="ECO:0007669"/>
    <property type="project" value="TreeGrafter"/>
</dbReference>
<comment type="caution">
    <text evidence="3">The sequence shown here is derived from an EMBL/GenBank/DDBJ whole genome shotgun (WGS) entry which is preliminary data.</text>
</comment>
<dbReference type="AlphaFoldDB" id="A0A3M2HWV1"/>
<dbReference type="RefSeq" id="WP_122100729.1">
    <property type="nucleotide sequence ID" value="NZ_RFLY01000003.1"/>
</dbReference>
<keyword evidence="3" id="KW-0449">Lipoprotein</keyword>
<evidence type="ECO:0000313" key="3">
    <source>
        <dbReference type="EMBL" id="RMH94206.1"/>
    </source>
</evidence>
<dbReference type="EMBL" id="RFLY01000003">
    <property type="protein sequence ID" value="RMH94206.1"/>
    <property type="molecule type" value="Genomic_DNA"/>
</dbReference>
<dbReference type="Proteomes" id="UP000275012">
    <property type="component" value="Unassembled WGS sequence"/>
</dbReference>
<gene>
    <name evidence="3" type="ORF">EBB59_03360</name>
</gene>
<dbReference type="CDD" id="cd06339">
    <property type="entry name" value="PBP1_YraM_LppC_lipoprotein-like"/>
    <property type="match status" value="1"/>
</dbReference>
<protein>
    <submittedName>
        <fullName evidence="3">LppC family lipoprotein</fullName>
    </submittedName>
</protein>
<dbReference type="OrthoDB" id="6708821at2"/>
<dbReference type="GO" id="GO:0030234">
    <property type="term" value="F:enzyme regulator activity"/>
    <property type="evidence" value="ECO:0007669"/>
    <property type="project" value="TreeGrafter"/>
</dbReference>
<feature type="chain" id="PRO_5018164600" evidence="2">
    <location>
        <begin position="19"/>
        <end position="444"/>
    </location>
</feature>
<dbReference type="SUPFAM" id="SSF53822">
    <property type="entry name" value="Periplasmic binding protein-like I"/>
    <property type="match status" value="1"/>
</dbReference>
<sequence length="444" mass="46335">MRVALKHFALAISLAWLAGCATGPQAPVKREAATSPAFTEAHQLAQTDARGNTARIEALLASLDDAALSRHTIALAANDPLYPIAGRAMLNRGLTPPHPFDHGWKFDDRAPADRDGYRPPRKLAVLLPLSGSLAAAAKPVRDGLLAGYYAETRARPPIVFYDSAPGAMAAYQRAVGEGADFVIGPLDRNGVEALFTHGALPVPMLGLNRGHANPPAGSTSFSLAPEDEGVAAAEFLMSRKAPRVLVLLAAGDDTMRRTANAFRERLNARGGEVVEMITLAGDNAGLPGALAGAVAKGEINALYFAARGEQARAAMPFIQQQPALAGARRMAVSQIANGAGDAEQAALLDGIVFPSEALRSGHLPGLPVNPGALTPTARGAAGRLFAFGYDAWLITAYLERLANPREGGLAGATGTLRLDGFGNVLRTPGWSELRGGVAMPYGVR</sequence>
<proteinExistence type="predicted"/>
<dbReference type="PROSITE" id="PS51257">
    <property type="entry name" value="PROKAR_LIPOPROTEIN"/>
    <property type="match status" value="1"/>
</dbReference>
<reference evidence="3 4" key="1">
    <citation type="submission" date="2018-10" db="EMBL/GenBank/DDBJ databases">
        <title>Proposal of Lysobacter pythonis sp. nov. isolated from royal pythons (Python regius).</title>
        <authorList>
            <person name="Hans-Juergen B."/>
            <person name="Huptas C."/>
            <person name="Sandra B."/>
            <person name="Igor L."/>
            <person name="Joachim S."/>
            <person name="Siegfried S."/>
            <person name="Mareike W."/>
            <person name="Peter K."/>
        </authorList>
    </citation>
    <scope>NUCLEOTIDE SEQUENCE [LARGE SCALE GENOMIC DNA]</scope>
    <source>
        <strain evidence="3 4">4284/11</strain>
    </source>
</reference>
<evidence type="ECO:0000256" key="2">
    <source>
        <dbReference type="SAM" id="SignalP"/>
    </source>
</evidence>
<keyword evidence="2" id="KW-0732">Signal</keyword>
<evidence type="ECO:0000313" key="4">
    <source>
        <dbReference type="Proteomes" id="UP000275012"/>
    </source>
</evidence>
<evidence type="ECO:0000256" key="1">
    <source>
        <dbReference type="ARBA" id="ARBA00023136"/>
    </source>
</evidence>
<dbReference type="PANTHER" id="PTHR38038:SF1">
    <property type="entry name" value="PENICILLIN-BINDING PROTEIN ACTIVATOR LPOA"/>
    <property type="match status" value="1"/>
</dbReference>
<dbReference type="Gene3D" id="3.40.50.2300">
    <property type="match status" value="2"/>
</dbReference>
<name>A0A3M2HWV1_9GAMM</name>
<dbReference type="Pfam" id="PF04348">
    <property type="entry name" value="LppC"/>
    <property type="match status" value="2"/>
</dbReference>